<dbReference type="PROSITE" id="PS51462">
    <property type="entry name" value="NUDIX"/>
    <property type="match status" value="1"/>
</dbReference>
<dbReference type="Gene3D" id="3.90.79.10">
    <property type="entry name" value="Nucleoside Triphosphate Pyrophosphohydrolase"/>
    <property type="match status" value="1"/>
</dbReference>
<evidence type="ECO:0000313" key="10">
    <source>
        <dbReference type="Proteomes" id="UP000305848"/>
    </source>
</evidence>
<sequence>MDEHKNPWTITGEQPVYDNAWINVTEYKVINPNGGNGIYGKVHFKNHAIAIVPLDDQLNTYLVGQYRFPIDQYSWEIPEGGCPLGEDHLQAAQRELLEETGLKAQHWEHIADVHLSNSVSDESGSIFVAQGLSQEAPMPEETEQLAIKKLPFEEAYQMVTSGKITDMLSITAILRVKLMLLNNDLQAKYVSVE</sequence>
<evidence type="ECO:0000256" key="5">
    <source>
        <dbReference type="ARBA" id="ARBA00022801"/>
    </source>
</evidence>
<keyword evidence="10" id="KW-1185">Reference proteome</keyword>
<reference evidence="9 10" key="1">
    <citation type="submission" date="2019-05" db="EMBL/GenBank/DDBJ databases">
        <title>Panacibacter sp. strain 17mud1-8 Genome sequencing and assembly.</title>
        <authorList>
            <person name="Chhetri G."/>
        </authorList>
    </citation>
    <scope>NUCLEOTIDE SEQUENCE [LARGE SCALE GENOMIC DNA]</scope>
    <source>
        <strain evidence="9 10">17mud1-8</strain>
    </source>
</reference>
<dbReference type="SUPFAM" id="SSF55811">
    <property type="entry name" value="Nudix"/>
    <property type="match status" value="1"/>
</dbReference>
<dbReference type="InterPro" id="IPR020084">
    <property type="entry name" value="NUDIX_hydrolase_CS"/>
</dbReference>
<dbReference type="PANTHER" id="PTHR11839:SF18">
    <property type="entry name" value="NUDIX HYDROLASE DOMAIN-CONTAINING PROTEIN"/>
    <property type="match status" value="1"/>
</dbReference>
<comment type="catalytic activity">
    <reaction evidence="1">
        <text>GDP-alpha-D-mannose + H2O = alpha-D-mannose 1-phosphate + GMP + 2 H(+)</text>
        <dbReference type="Rhea" id="RHEA:27978"/>
        <dbReference type="ChEBI" id="CHEBI:15377"/>
        <dbReference type="ChEBI" id="CHEBI:15378"/>
        <dbReference type="ChEBI" id="CHEBI:57527"/>
        <dbReference type="ChEBI" id="CHEBI:58115"/>
        <dbReference type="ChEBI" id="CHEBI:58409"/>
    </reaction>
</comment>
<accession>A0A4U3KQ91</accession>
<dbReference type="Pfam" id="PF00293">
    <property type="entry name" value="NUDIX"/>
    <property type="match status" value="1"/>
</dbReference>
<dbReference type="AlphaFoldDB" id="A0A4U3KQ91"/>
<name>A0A4U3KQ91_9BACT</name>
<evidence type="ECO:0000256" key="6">
    <source>
        <dbReference type="ARBA" id="ARBA00032162"/>
    </source>
</evidence>
<protein>
    <recommendedName>
        <fullName evidence="4">GDP-mannose pyrophosphatase</fullName>
    </recommendedName>
    <alternativeName>
        <fullName evidence="6">GDP-mannose hydrolase</fullName>
    </alternativeName>
    <alternativeName>
        <fullName evidence="7">GDPMK</fullName>
    </alternativeName>
</protein>
<dbReference type="Proteomes" id="UP000305848">
    <property type="component" value="Unassembled WGS sequence"/>
</dbReference>
<dbReference type="GO" id="GO:0005829">
    <property type="term" value="C:cytosol"/>
    <property type="evidence" value="ECO:0007669"/>
    <property type="project" value="TreeGrafter"/>
</dbReference>
<gene>
    <name evidence="9" type="ORF">FC093_22595</name>
</gene>
<evidence type="ECO:0000259" key="8">
    <source>
        <dbReference type="PROSITE" id="PS51462"/>
    </source>
</evidence>
<dbReference type="PROSITE" id="PS00893">
    <property type="entry name" value="NUDIX_BOX"/>
    <property type="match status" value="1"/>
</dbReference>
<evidence type="ECO:0000313" key="9">
    <source>
        <dbReference type="EMBL" id="TKK64418.1"/>
    </source>
</evidence>
<dbReference type="PANTHER" id="PTHR11839">
    <property type="entry name" value="UDP/ADP-SUGAR PYROPHOSPHATASE"/>
    <property type="match status" value="1"/>
</dbReference>
<dbReference type="GO" id="GO:0019693">
    <property type="term" value="P:ribose phosphate metabolic process"/>
    <property type="evidence" value="ECO:0007669"/>
    <property type="project" value="TreeGrafter"/>
</dbReference>
<dbReference type="OrthoDB" id="9806150at2"/>
<evidence type="ECO:0000256" key="2">
    <source>
        <dbReference type="ARBA" id="ARBA00001946"/>
    </source>
</evidence>
<comment type="cofactor">
    <cofactor evidence="2">
        <name>Mg(2+)</name>
        <dbReference type="ChEBI" id="CHEBI:18420"/>
    </cofactor>
</comment>
<keyword evidence="5 9" id="KW-0378">Hydrolase</keyword>
<dbReference type="CDD" id="cd24161">
    <property type="entry name" value="NUDIX_ADPRase_Ndx2"/>
    <property type="match status" value="1"/>
</dbReference>
<dbReference type="InterPro" id="IPR015797">
    <property type="entry name" value="NUDIX_hydrolase-like_dom_sf"/>
</dbReference>
<evidence type="ECO:0000256" key="3">
    <source>
        <dbReference type="ARBA" id="ARBA00007275"/>
    </source>
</evidence>
<dbReference type="GO" id="GO:0006753">
    <property type="term" value="P:nucleoside phosphate metabolic process"/>
    <property type="evidence" value="ECO:0007669"/>
    <property type="project" value="TreeGrafter"/>
</dbReference>
<organism evidence="9 10">
    <name type="scientific">Ilyomonas limi</name>
    <dbReference type="NCBI Taxonomy" id="2575867"/>
    <lineage>
        <taxon>Bacteria</taxon>
        <taxon>Pseudomonadati</taxon>
        <taxon>Bacteroidota</taxon>
        <taxon>Chitinophagia</taxon>
        <taxon>Chitinophagales</taxon>
        <taxon>Chitinophagaceae</taxon>
        <taxon>Ilyomonas</taxon>
    </lineage>
</organism>
<feature type="domain" description="Nudix hydrolase" evidence="8">
    <location>
        <begin position="44"/>
        <end position="172"/>
    </location>
</feature>
<proteinExistence type="inferred from homology"/>
<comment type="caution">
    <text evidence="9">The sequence shown here is derived from an EMBL/GenBank/DDBJ whole genome shotgun (WGS) entry which is preliminary data.</text>
</comment>
<dbReference type="EMBL" id="SZQL01000034">
    <property type="protein sequence ID" value="TKK64418.1"/>
    <property type="molecule type" value="Genomic_DNA"/>
</dbReference>
<evidence type="ECO:0000256" key="1">
    <source>
        <dbReference type="ARBA" id="ARBA00000847"/>
    </source>
</evidence>
<dbReference type="RefSeq" id="WP_137264092.1">
    <property type="nucleotide sequence ID" value="NZ_SZQL01000034.1"/>
</dbReference>
<evidence type="ECO:0000256" key="7">
    <source>
        <dbReference type="ARBA" id="ARBA00032272"/>
    </source>
</evidence>
<evidence type="ECO:0000256" key="4">
    <source>
        <dbReference type="ARBA" id="ARBA00016377"/>
    </source>
</evidence>
<dbReference type="GO" id="GO:0016787">
    <property type="term" value="F:hydrolase activity"/>
    <property type="evidence" value="ECO:0007669"/>
    <property type="project" value="UniProtKB-KW"/>
</dbReference>
<dbReference type="InterPro" id="IPR000086">
    <property type="entry name" value="NUDIX_hydrolase_dom"/>
</dbReference>
<comment type="similarity">
    <text evidence="3">Belongs to the Nudix hydrolase family. NudK subfamily.</text>
</comment>